<dbReference type="CDD" id="cd00761">
    <property type="entry name" value="Glyco_tranf_GTA_type"/>
    <property type="match status" value="1"/>
</dbReference>
<dbReference type="PANTHER" id="PTHR43685">
    <property type="entry name" value="GLYCOSYLTRANSFERASE"/>
    <property type="match status" value="1"/>
</dbReference>
<dbReference type="PANTHER" id="PTHR43685:SF2">
    <property type="entry name" value="GLYCOSYLTRANSFERASE 2-LIKE DOMAIN-CONTAINING PROTEIN"/>
    <property type="match status" value="1"/>
</dbReference>
<dbReference type="Proteomes" id="UP000295110">
    <property type="component" value="Unassembled WGS sequence"/>
</dbReference>
<sequence>MGSPIFSLILATYGRVDEIGRLLDSLEAQTCQDFELIVVDQNPDDRVRPFVQRALQAGWQVQHLRLSRPNLSAARNAGIAVAKGEWIALPDDDCWYESDTLVRVLARVRAEPVLDGVVARWVEQTHKVDPMLDSPLRLEAWRQFKGSDASSIALFLRTTLARQVGGFDERLGVGQWFGAGEETDFLLSLLGQGARIDRLADARVHHAFGARKASLLRGEWRFSLSRSRSWGALCRKHRLSHKVVLRGLVGPMSWLVLRPNGLVGLVQSVAATVGRLQGLVCWREGA</sequence>
<dbReference type="SUPFAM" id="SSF53448">
    <property type="entry name" value="Nucleotide-diphospho-sugar transferases"/>
    <property type="match status" value="1"/>
</dbReference>
<keyword evidence="3" id="KW-1185">Reference proteome</keyword>
<dbReference type="EMBL" id="SMBU01000020">
    <property type="protein sequence ID" value="TCU93084.1"/>
    <property type="molecule type" value="Genomic_DNA"/>
</dbReference>
<dbReference type="GO" id="GO:0016740">
    <property type="term" value="F:transferase activity"/>
    <property type="evidence" value="ECO:0007669"/>
    <property type="project" value="UniProtKB-KW"/>
</dbReference>
<comment type="caution">
    <text evidence="2">The sequence shown here is derived from an EMBL/GenBank/DDBJ whole genome shotgun (WGS) entry which is preliminary data.</text>
</comment>
<keyword evidence="2" id="KW-0808">Transferase</keyword>
<dbReference type="RefSeq" id="WP_165917601.1">
    <property type="nucleotide sequence ID" value="NZ_CBCSGL010000014.1"/>
</dbReference>
<proteinExistence type="predicted"/>
<evidence type="ECO:0000313" key="2">
    <source>
        <dbReference type="EMBL" id="TCU93084.1"/>
    </source>
</evidence>
<evidence type="ECO:0000313" key="3">
    <source>
        <dbReference type="Proteomes" id="UP000295110"/>
    </source>
</evidence>
<organism evidence="2 3">
    <name type="scientific">Roseateles saccharophilus</name>
    <name type="common">Pseudomonas saccharophila</name>
    <dbReference type="NCBI Taxonomy" id="304"/>
    <lineage>
        <taxon>Bacteria</taxon>
        <taxon>Pseudomonadati</taxon>
        <taxon>Pseudomonadota</taxon>
        <taxon>Betaproteobacteria</taxon>
        <taxon>Burkholderiales</taxon>
        <taxon>Sphaerotilaceae</taxon>
        <taxon>Roseateles</taxon>
    </lineage>
</organism>
<dbReference type="Gene3D" id="3.90.550.10">
    <property type="entry name" value="Spore Coat Polysaccharide Biosynthesis Protein SpsA, Chain A"/>
    <property type="match status" value="1"/>
</dbReference>
<dbReference type="AlphaFoldDB" id="A0A4R3USS0"/>
<dbReference type="InterPro" id="IPR001173">
    <property type="entry name" value="Glyco_trans_2-like"/>
</dbReference>
<accession>A0A4R3USS0</accession>
<protein>
    <submittedName>
        <fullName evidence="2">Glycosyl transferase family 2</fullName>
    </submittedName>
</protein>
<evidence type="ECO:0000259" key="1">
    <source>
        <dbReference type="Pfam" id="PF00535"/>
    </source>
</evidence>
<name>A0A4R3USS0_ROSSA</name>
<dbReference type="InterPro" id="IPR029044">
    <property type="entry name" value="Nucleotide-diphossugar_trans"/>
</dbReference>
<feature type="domain" description="Glycosyltransferase 2-like" evidence="1">
    <location>
        <begin position="7"/>
        <end position="119"/>
    </location>
</feature>
<dbReference type="InterPro" id="IPR050834">
    <property type="entry name" value="Glycosyltransf_2"/>
</dbReference>
<dbReference type="Pfam" id="PF00535">
    <property type="entry name" value="Glycos_transf_2"/>
    <property type="match status" value="1"/>
</dbReference>
<reference evidence="2 3" key="1">
    <citation type="submission" date="2019-03" db="EMBL/GenBank/DDBJ databases">
        <title>Genomic Encyclopedia of Type Strains, Phase IV (KMG-IV): sequencing the most valuable type-strain genomes for metagenomic binning, comparative biology and taxonomic classification.</title>
        <authorList>
            <person name="Goeker M."/>
        </authorList>
    </citation>
    <scope>NUCLEOTIDE SEQUENCE [LARGE SCALE GENOMIC DNA]</scope>
    <source>
        <strain evidence="2 3">DSM 654</strain>
    </source>
</reference>
<gene>
    <name evidence="2" type="ORF">EV671_102045</name>
</gene>